<accession>A0AA41XCH8</accession>
<name>A0AA41XCH8_9BACI</name>
<reference evidence="2" key="1">
    <citation type="submission" date="2022-07" db="EMBL/GenBank/DDBJ databases">
        <authorList>
            <person name="Li W.-J."/>
            <person name="Deng Q.-Q."/>
        </authorList>
    </citation>
    <scope>NUCLEOTIDE SEQUENCE</scope>
    <source>
        <strain evidence="2">SYSU M60031</strain>
    </source>
</reference>
<dbReference type="Proteomes" id="UP001156102">
    <property type="component" value="Unassembled WGS sequence"/>
</dbReference>
<gene>
    <name evidence="2" type="ORF">NK662_17880</name>
</gene>
<feature type="domain" description="Phosphodiester glycosidase" evidence="1">
    <location>
        <begin position="151"/>
        <end position="331"/>
    </location>
</feature>
<evidence type="ECO:0000313" key="3">
    <source>
        <dbReference type="Proteomes" id="UP001156102"/>
    </source>
</evidence>
<protein>
    <submittedName>
        <fullName evidence="2">Phosphodiester glycosidase family protein</fullName>
    </submittedName>
</protein>
<keyword evidence="3" id="KW-1185">Reference proteome</keyword>
<dbReference type="AlphaFoldDB" id="A0AA41XCH8"/>
<dbReference type="PANTHER" id="PTHR40446:SF2">
    <property type="entry name" value="N-ACETYLGLUCOSAMINE-1-PHOSPHODIESTER ALPHA-N-ACETYLGLUCOSAMINIDASE"/>
    <property type="match status" value="1"/>
</dbReference>
<dbReference type="Pfam" id="PF09992">
    <property type="entry name" value="NAGPA"/>
    <property type="match status" value="1"/>
</dbReference>
<proteinExistence type="predicted"/>
<evidence type="ECO:0000259" key="1">
    <source>
        <dbReference type="Pfam" id="PF09992"/>
    </source>
</evidence>
<dbReference type="GO" id="GO:0016798">
    <property type="term" value="F:hydrolase activity, acting on glycosyl bonds"/>
    <property type="evidence" value="ECO:0007669"/>
    <property type="project" value="UniProtKB-KW"/>
</dbReference>
<evidence type="ECO:0000313" key="2">
    <source>
        <dbReference type="EMBL" id="MCP8970395.1"/>
    </source>
</evidence>
<keyword evidence="2" id="KW-0326">Glycosidase</keyword>
<dbReference type="PANTHER" id="PTHR40446">
    <property type="entry name" value="N-ACETYLGLUCOSAMINE-1-PHOSPHODIESTER ALPHA-N-ACETYLGLUCOSAMINIDASE"/>
    <property type="match status" value="1"/>
</dbReference>
<sequence>MRRWVKRITKIFVILFLLGSALASAILFGTSYGHQLRVIAAESILTSQHRQWAKYTLLSEKELKDILENITNPKWVDSGKAVNLTLSQRELKRREPLAITITTISRTYSDHYFEGKLMTVSNPLNVKLVMQQGAQGAESGEQIDVMAKRNHALAAVNASGFDDETGHGSGKTPIGTVIANGQVMNAEEGRDTPSLISGLTADGDMITGNYSPNQLLQQGVVSAAGFIPQLIVKGEKMITKGNGGWGYGPRTIMAQKKDGTMIFLVIDGRQKHSIGASLKDCQDILYDMGAYNAMAMDGGSSASIYAMDQLLNIPSTLSHQARHLPNCWVVTARSGQKVEITIDGQPASSREISNIIGS</sequence>
<dbReference type="EMBL" id="JANCLT010000011">
    <property type="protein sequence ID" value="MCP8970395.1"/>
    <property type="molecule type" value="Genomic_DNA"/>
</dbReference>
<keyword evidence="2" id="KW-0378">Hydrolase</keyword>
<dbReference type="RefSeq" id="WP_254760314.1">
    <property type="nucleotide sequence ID" value="NZ_JANCLT010000011.1"/>
</dbReference>
<dbReference type="InterPro" id="IPR018711">
    <property type="entry name" value="NAGPA"/>
</dbReference>
<comment type="caution">
    <text evidence="2">The sequence shown here is derived from an EMBL/GenBank/DDBJ whole genome shotgun (WGS) entry which is preliminary data.</text>
</comment>
<organism evidence="2 3">
    <name type="scientific">Ectobacillus ponti</name>
    <dbReference type="NCBI Taxonomy" id="2961894"/>
    <lineage>
        <taxon>Bacteria</taxon>
        <taxon>Bacillati</taxon>
        <taxon>Bacillota</taxon>
        <taxon>Bacilli</taxon>
        <taxon>Bacillales</taxon>
        <taxon>Bacillaceae</taxon>
        <taxon>Ectobacillus</taxon>
    </lineage>
</organism>